<evidence type="ECO:0000313" key="3">
    <source>
        <dbReference type="Ensembl" id="ENSACIP00000012396.1"/>
    </source>
</evidence>
<dbReference type="PANTHER" id="PTHR45784">
    <property type="entry name" value="C-TYPE LECTIN DOMAIN FAMILY 20 MEMBER A-RELATED"/>
    <property type="match status" value="1"/>
</dbReference>
<evidence type="ECO:0000259" key="2">
    <source>
        <dbReference type="PROSITE" id="PS50041"/>
    </source>
</evidence>
<dbReference type="STRING" id="61819.ENSACIP00000012396"/>
<reference evidence="3" key="2">
    <citation type="submission" date="2025-09" db="UniProtKB">
        <authorList>
            <consortium name="Ensembl"/>
        </authorList>
    </citation>
    <scope>IDENTIFICATION</scope>
</reference>
<dbReference type="Pfam" id="PF00059">
    <property type="entry name" value="Lectin_C"/>
    <property type="match status" value="1"/>
</dbReference>
<dbReference type="Proteomes" id="UP000261340">
    <property type="component" value="Unplaced"/>
</dbReference>
<dbReference type="InterPro" id="IPR001304">
    <property type="entry name" value="C-type_lectin-like"/>
</dbReference>
<reference evidence="3" key="1">
    <citation type="submission" date="2025-08" db="UniProtKB">
        <authorList>
            <consortium name="Ensembl"/>
        </authorList>
    </citation>
    <scope>IDENTIFICATION</scope>
</reference>
<evidence type="ECO:0000256" key="1">
    <source>
        <dbReference type="SAM" id="MobiDB-lite"/>
    </source>
</evidence>
<protein>
    <recommendedName>
        <fullName evidence="2">C-type lectin domain-containing protein</fullName>
    </recommendedName>
</protein>
<dbReference type="Gene3D" id="3.10.100.10">
    <property type="entry name" value="Mannose-Binding Protein A, subunit A"/>
    <property type="match status" value="1"/>
</dbReference>
<sequence>MAVQGVHPITARIASRLPVTQTGKAEEENKWMLNVQYHFINESLTWYEAQRFCRLKYTDLATINDMDDQNQLVNTLSSHVTSTWIGLYKGQSNRWLWSDGSGRAVFTKWGPTEPSNSGVPGIQIISTHDVKNSATASFEGPGPRCSRPTKSAKAGSERLAFISASPALTSA</sequence>
<keyword evidence="4" id="KW-1185">Reference proteome</keyword>
<organism evidence="3 4">
    <name type="scientific">Amphilophus citrinellus</name>
    <name type="common">Midas cichlid</name>
    <name type="synonym">Cichlasoma citrinellum</name>
    <dbReference type="NCBI Taxonomy" id="61819"/>
    <lineage>
        <taxon>Eukaryota</taxon>
        <taxon>Metazoa</taxon>
        <taxon>Chordata</taxon>
        <taxon>Craniata</taxon>
        <taxon>Vertebrata</taxon>
        <taxon>Euteleostomi</taxon>
        <taxon>Actinopterygii</taxon>
        <taxon>Neopterygii</taxon>
        <taxon>Teleostei</taxon>
        <taxon>Neoteleostei</taxon>
        <taxon>Acanthomorphata</taxon>
        <taxon>Ovalentaria</taxon>
        <taxon>Cichlomorphae</taxon>
        <taxon>Cichliformes</taxon>
        <taxon>Cichlidae</taxon>
        <taxon>New World cichlids</taxon>
        <taxon>Cichlasomatinae</taxon>
        <taxon>Heroini</taxon>
        <taxon>Amphilophus</taxon>
    </lineage>
</organism>
<dbReference type="Ensembl" id="ENSACIT00000012744.1">
    <property type="protein sequence ID" value="ENSACIP00000012396.1"/>
    <property type="gene ID" value="ENSACIG00000009675.1"/>
</dbReference>
<feature type="region of interest" description="Disordered" evidence="1">
    <location>
        <begin position="133"/>
        <end position="156"/>
    </location>
</feature>
<dbReference type="AlphaFoldDB" id="A0A3Q0RP43"/>
<dbReference type="InterPro" id="IPR016186">
    <property type="entry name" value="C-type_lectin-like/link_sf"/>
</dbReference>
<evidence type="ECO:0000313" key="4">
    <source>
        <dbReference type="Proteomes" id="UP000261340"/>
    </source>
</evidence>
<dbReference type="SUPFAM" id="SSF56436">
    <property type="entry name" value="C-type lectin-like"/>
    <property type="match status" value="1"/>
</dbReference>
<dbReference type="PANTHER" id="PTHR45784:SF3">
    <property type="entry name" value="C-TYPE LECTIN DOMAIN FAMILY 4 MEMBER K-LIKE-RELATED"/>
    <property type="match status" value="1"/>
</dbReference>
<dbReference type="PROSITE" id="PS50041">
    <property type="entry name" value="C_TYPE_LECTIN_2"/>
    <property type="match status" value="1"/>
</dbReference>
<feature type="domain" description="C-type lectin" evidence="2">
    <location>
        <begin position="37"/>
        <end position="118"/>
    </location>
</feature>
<proteinExistence type="predicted"/>
<accession>A0A3Q0RP43</accession>
<dbReference type="SMART" id="SM00034">
    <property type="entry name" value="CLECT"/>
    <property type="match status" value="1"/>
</dbReference>
<dbReference type="GeneTree" id="ENSGT01100000263473"/>
<name>A0A3Q0RP43_AMPCI</name>
<dbReference type="InterPro" id="IPR016187">
    <property type="entry name" value="CTDL_fold"/>
</dbReference>